<accession>A0ABT0QZB2</accession>
<evidence type="ECO:0000256" key="1">
    <source>
        <dbReference type="SAM" id="Phobius"/>
    </source>
</evidence>
<sequence length="151" mass="15166">MSAPSRPALLSRPGRLAAGLTLLATIGIELGGKYVLDISLGEIPRTDFQLLYARSGHGHAGALATLGIASIVLTDAAGLKGLPAQMGRWAIPASAVLMPAGFFLSSSTPVATEPNAMSALITVGGFLLGAALVVVGGTLAVHGVRGPRSEN</sequence>
<proteinExistence type="predicted"/>
<dbReference type="Proteomes" id="UP001203761">
    <property type="component" value="Unassembled WGS sequence"/>
</dbReference>
<gene>
    <name evidence="2" type="ORF">Bequi_05780</name>
</gene>
<evidence type="ECO:0000313" key="2">
    <source>
        <dbReference type="EMBL" id="MCL6422900.1"/>
    </source>
</evidence>
<feature type="transmembrane region" description="Helical" evidence="1">
    <location>
        <begin position="116"/>
        <end position="141"/>
    </location>
</feature>
<organism evidence="2 3">
    <name type="scientific">Brachybacterium equifaecis</name>
    <dbReference type="NCBI Taxonomy" id="2910770"/>
    <lineage>
        <taxon>Bacteria</taxon>
        <taxon>Bacillati</taxon>
        <taxon>Actinomycetota</taxon>
        <taxon>Actinomycetes</taxon>
        <taxon>Micrococcales</taxon>
        <taxon>Dermabacteraceae</taxon>
        <taxon>Brachybacterium</taxon>
    </lineage>
</organism>
<keyword evidence="1" id="KW-0812">Transmembrane</keyword>
<dbReference type="RefSeq" id="WP_249737009.1">
    <property type="nucleotide sequence ID" value="NZ_JAKNCJ010000002.1"/>
</dbReference>
<reference evidence="2" key="1">
    <citation type="submission" date="2022-02" db="EMBL/GenBank/DDBJ databases">
        <authorList>
            <person name="Lee M."/>
            <person name="Kim S.-J."/>
            <person name="Jung M.-Y."/>
        </authorList>
    </citation>
    <scope>NUCLEOTIDE SEQUENCE</scope>
    <source>
        <strain evidence="2">JHP9</strain>
    </source>
</reference>
<keyword evidence="1" id="KW-0472">Membrane</keyword>
<comment type="caution">
    <text evidence="2">The sequence shown here is derived from an EMBL/GenBank/DDBJ whole genome shotgun (WGS) entry which is preliminary data.</text>
</comment>
<keyword evidence="1" id="KW-1133">Transmembrane helix</keyword>
<evidence type="ECO:0000313" key="3">
    <source>
        <dbReference type="Proteomes" id="UP001203761"/>
    </source>
</evidence>
<protein>
    <submittedName>
        <fullName evidence="2">Uncharacterized protein</fullName>
    </submittedName>
</protein>
<dbReference type="EMBL" id="JAKNCJ010000002">
    <property type="protein sequence ID" value="MCL6422900.1"/>
    <property type="molecule type" value="Genomic_DNA"/>
</dbReference>
<feature type="transmembrane region" description="Helical" evidence="1">
    <location>
        <begin position="55"/>
        <end position="74"/>
    </location>
</feature>
<keyword evidence="3" id="KW-1185">Reference proteome</keyword>
<feature type="transmembrane region" description="Helical" evidence="1">
    <location>
        <begin position="86"/>
        <end position="104"/>
    </location>
</feature>
<name>A0ABT0QZB2_9MICO</name>